<dbReference type="RefSeq" id="WP_251932519.1">
    <property type="nucleotide sequence ID" value="NZ_CP098747.1"/>
</dbReference>
<protein>
    <recommendedName>
        <fullName evidence="3">Pili assembly chaperone N-terminal domain-containing protein</fullName>
    </recommendedName>
</protein>
<evidence type="ECO:0008006" key="3">
    <source>
        <dbReference type="Google" id="ProtNLM"/>
    </source>
</evidence>
<dbReference type="Proteomes" id="UP001056291">
    <property type="component" value="Chromosome"/>
</dbReference>
<organism evidence="1 2">
    <name type="scientific">Sneathiella marina</name>
    <dbReference type="NCBI Taxonomy" id="2950108"/>
    <lineage>
        <taxon>Bacteria</taxon>
        <taxon>Pseudomonadati</taxon>
        <taxon>Pseudomonadota</taxon>
        <taxon>Alphaproteobacteria</taxon>
        <taxon>Sneathiellales</taxon>
        <taxon>Sneathiellaceae</taxon>
        <taxon>Sneathiella</taxon>
    </lineage>
</organism>
<accession>A0ABY4W384</accession>
<dbReference type="Gene3D" id="2.60.40.10">
    <property type="entry name" value="Immunoglobulins"/>
    <property type="match status" value="1"/>
</dbReference>
<reference evidence="1" key="1">
    <citation type="submission" date="2022-06" db="EMBL/GenBank/DDBJ databases">
        <title>Sneathiella actinostolidae sp. nov., isolated from a sea anemonein the Western Pacific Ocean.</title>
        <authorList>
            <person name="Wei M.J."/>
        </authorList>
    </citation>
    <scope>NUCLEOTIDE SEQUENCE</scope>
    <source>
        <strain evidence="1">PHK-P5</strain>
    </source>
</reference>
<dbReference type="EMBL" id="CP098747">
    <property type="protein sequence ID" value="USG59749.1"/>
    <property type="molecule type" value="Genomic_DNA"/>
</dbReference>
<name>A0ABY4W384_9PROT</name>
<sequence>MKSLLLSFFRSRWTAWYIPAVLFLLVPAAQPVFAASGLMVAPTLVELDTRNSSESILLINGDDETHSYRLSLQNFRMNENGKLEKVPEEGAGQEVFQDQFATKMLRFSPRQITLEPGEVQTVRVAFRRPVNLPAGEYRSHLLFRMLPNPQAPPSLRPGEPGKDDEASLGINISAIYGLSIPVFARVGDLTGTAEISDLKLTETEDGKPGISMIVERSGDRSLRGDLVVKADGEDIARLNNLAIYLSTPYRHLVLPFDPDKPYLGKKITVEFHETSENGGSLIARSDTVFQ</sequence>
<proteinExistence type="predicted"/>
<evidence type="ECO:0000313" key="2">
    <source>
        <dbReference type="Proteomes" id="UP001056291"/>
    </source>
</evidence>
<gene>
    <name evidence="1" type="ORF">NBZ79_11230</name>
</gene>
<keyword evidence="2" id="KW-1185">Reference proteome</keyword>
<dbReference type="InterPro" id="IPR008962">
    <property type="entry name" value="PapD-like_sf"/>
</dbReference>
<dbReference type="InterPro" id="IPR013783">
    <property type="entry name" value="Ig-like_fold"/>
</dbReference>
<dbReference type="SUPFAM" id="SSF49354">
    <property type="entry name" value="PapD-like"/>
    <property type="match status" value="1"/>
</dbReference>
<evidence type="ECO:0000313" key="1">
    <source>
        <dbReference type="EMBL" id="USG59749.1"/>
    </source>
</evidence>